<dbReference type="SUPFAM" id="SSF53850">
    <property type="entry name" value="Periplasmic binding protein-like II"/>
    <property type="match status" value="1"/>
</dbReference>
<dbReference type="PANTHER" id="PTHR30290:SF65">
    <property type="entry name" value="MONOACYL PHOSPHATIDYLINOSITOL TETRAMANNOSIDE-BINDING PROTEIN LPQW-RELATED"/>
    <property type="match status" value="1"/>
</dbReference>
<organism evidence="3 4">
    <name type="scientific">Rhodococcus pyridinivorans KG-16</name>
    <dbReference type="NCBI Taxonomy" id="1441730"/>
    <lineage>
        <taxon>Bacteria</taxon>
        <taxon>Bacillati</taxon>
        <taxon>Actinomycetota</taxon>
        <taxon>Actinomycetes</taxon>
        <taxon>Mycobacteriales</taxon>
        <taxon>Nocardiaceae</taxon>
        <taxon>Rhodococcus</taxon>
    </lineage>
</organism>
<dbReference type="PATRIC" id="fig|1441730.3.peg.3890"/>
<evidence type="ECO:0000259" key="2">
    <source>
        <dbReference type="Pfam" id="PF00496"/>
    </source>
</evidence>
<dbReference type="RefSeq" id="WP_060653183.1">
    <property type="nucleotide sequence ID" value="NZ_AZXY01000010.1"/>
</dbReference>
<reference evidence="3 4" key="2">
    <citation type="journal article" date="2016" name="Genome Announc.">
        <title>Draft Genome Sequence of a Versatile Hydrocarbon-Degrading Bacterium, Rhodococcus pyridinivorans Strain KG-16, Collected from Oil Fields in India.</title>
        <authorList>
            <person name="Aggarwal R.K."/>
            <person name="Dawar C."/>
            <person name="Phanindranath R."/>
            <person name="Mutnuri L."/>
            <person name="Dayal A.M."/>
        </authorList>
    </citation>
    <scope>NUCLEOTIDE SEQUENCE [LARGE SCALE GENOMIC DNA]</scope>
    <source>
        <strain evidence="3 4">KG-16</strain>
    </source>
</reference>
<keyword evidence="1" id="KW-0732">Signal</keyword>
<evidence type="ECO:0000313" key="3">
    <source>
        <dbReference type="EMBL" id="KSZ57141.1"/>
    </source>
</evidence>
<dbReference type="InterPro" id="IPR000914">
    <property type="entry name" value="SBP_5_dom"/>
</dbReference>
<gene>
    <name evidence="3" type="ORF">Z045_18640</name>
</gene>
<dbReference type="Gene3D" id="3.90.76.10">
    <property type="entry name" value="Dipeptide-binding Protein, Domain 1"/>
    <property type="match status" value="1"/>
</dbReference>
<feature type="domain" description="Solute-binding protein family 5" evidence="2">
    <location>
        <begin position="106"/>
        <end position="478"/>
    </location>
</feature>
<accession>A0A0V9UGK3</accession>
<protein>
    <submittedName>
        <fullName evidence="3">Peptide-binding protein</fullName>
    </submittedName>
</protein>
<dbReference type="Pfam" id="PF00496">
    <property type="entry name" value="SBP_bac_5"/>
    <property type="match status" value="1"/>
</dbReference>
<proteinExistence type="predicted"/>
<sequence length="583" mass="60975">MAVSERNDPTTRRSPRRRGTLLACAAVASTLAFSTVACGTDEEPVHSIGYAIDNTVTTYNANTVDGAASGARQAFARVLPGFGYVGPSGRVIADTDIGTASVVPGEGLTVQYRLSPDAVYSDGVPMSCDDLVLAWAASSGRFTAPDESGEQVPLFDAAHRGGYADIDRVDCQPGSKEATVVFRPGREDTNWKALFGATELMPAHVAAGRSGVSDLVGAITANDTEAVRRIAEFWNTGWTLTPGEIDPALFPSAGPYRLESYTAEDGLTLVANERWWGNAPGTDRIVVWPRGTDTSAAAEDGRIHVVDVAEGSVGHSNLGDGADVSTVVSRNLEQLVFATSGVFQDPAARRAVALCTPRTQLFDELGASDESNGVTGPITSRLLAPDSPLYPQTVPTAERYAEVDIDAARSEREASGQDRMQVRIGYLGPDERRARTVELIGESCREAGIEIVDAGSDSFTPSQLTTGEVDAILVGTATAAGAGGAADMEHARDALHSGAGSNVGGYSIGRVDELLDGLLVAKDNAAIAGLATEAERILWGDVPTLPLFAQPRTIGFTAGMHAGVPNPTTAGAGWNMDRWILGG</sequence>
<dbReference type="InterPro" id="IPR039424">
    <property type="entry name" value="SBP_5"/>
</dbReference>
<dbReference type="Gene3D" id="3.40.190.10">
    <property type="entry name" value="Periplasmic binding protein-like II"/>
    <property type="match status" value="1"/>
</dbReference>
<feature type="chain" id="PRO_5006898398" evidence="1">
    <location>
        <begin position="40"/>
        <end position="583"/>
    </location>
</feature>
<evidence type="ECO:0000256" key="1">
    <source>
        <dbReference type="SAM" id="SignalP"/>
    </source>
</evidence>
<dbReference type="Gene3D" id="3.10.105.10">
    <property type="entry name" value="Dipeptide-binding Protein, Domain 3"/>
    <property type="match status" value="1"/>
</dbReference>
<dbReference type="GO" id="GO:0015833">
    <property type="term" value="P:peptide transport"/>
    <property type="evidence" value="ECO:0007669"/>
    <property type="project" value="TreeGrafter"/>
</dbReference>
<reference evidence="4" key="1">
    <citation type="submission" date="2015-01" db="EMBL/GenBank/DDBJ databases">
        <title>Draft genome sequence of Rhodococcus pyridinivorans strain KG-16, a hydrocarbon-degrading bacterium.</title>
        <authorList>
            <person name="Aggarwal R.K."/>
            <person name="Dawar C."/>
        </authorList>
    </citation>
    <scope>NUCLEOTIDE SEQUENCE [LARGE SCALE GENOMIC DNA]</scope>
    <source>
        <strain evidence="4">KG-16</strain>
    </source>
</reference>
<dbReference type="GO" id="GO:1904680">
    <property type="term" value="F:peptide transmembrane transporter activity"/>
    <property type="evidence" value="ECO:0007669"/>
    <property type="project" value="TreeGrafter"/>
</dbReference>
<comment type="caution">
    <text evidence="3">The sequence shown here is derived from an EMBL/GenBank/DDBJ whole genome shotgun (WGS) entry which is preliminary data.</text>
</comment>
<dbReference type="EMBL" id="AZXY01000010">
    <property type="protein sequence ID" value="KSZ57141.1"/>
    <property type="molecule type" value="Genomic_DNA"/>
</dbReference>
<name>A0A0V9UGK3_9NOCA</name>
<feature type="signal peptide" evidence="1">
    <location>
        <begin position="1"/>
        <end position="39"/>
    </location>
</feature>
<evidence type="ECO:0000313" key="4">
    <source>
        <dbReference type="Proteomes" id="UP000053060"/>
    </source>
</evidence>
<dbReference type="Proteomes" id="UP000053060">
    <property type="component" value="Unassembled WGS sequence"/>
</dbReference>
<dbReference type="AlphaFoldDB" id="A0A0V9UGK3"/>
<dbReference type="PANTHER" id="PTHR30290">
    <property type="entry name" value="PERIPLASMIC BINDING COMPONENT OF ABC TRANSPORTER"/>
    <property type="match status" value="1"/>
</dbReference>